<keyword evidence="2 6" id="KW-0812">Transmembrane</keyword>
<dbReference type="InterPro" id="IPR005828">
    <property type="entry name" value="MFS_sugar_transport-like"/>
</dbReference>
<dbReference type="GO" id="GO:0016020">
    <property type="term" value="C:membrane"/>
    <property type="evidence" value="ECO:0007669"/>
    <property type="project" value="UniProtKB-SubCell"/>
</dbReference>
<keyword evidence="8" id="KW-1185">Reference proteome</keyword>
<dbReference type="InterPro" id="IPR050549">
    <property type="entry name" value="MFS_Trehalose_Transporter"/>
</dbReference>
<dbReference type="EMBL" id="OV651814">
    <property type="protein sequence ID" value="CAH1106321.1"/>
    <property type="molecule type" value="Genomic_DNA"/>
</dbReference>
<evidence type="ECO:0000256" key="5">
    <source>
        <dbReference type="ARBA" id="ARBA00023180"/>
    </source>
</evidence>
<dbReference type="AlphaFoldDB" id="A0A9P0CQY7"/>
<dbReference type="PANTHER" id="PTHR48021:SF47">
    <property type="entry name" value="GH17672P"/>
    <property type="match status" value="1"/>
</dbReference>
<keyword evidence="5" id="KW-0325">Glycoprotein</keyword>
<keyword evidence="4 6" id="KW-0472">Membrane</keyword>
<protein>
    <submittedName>
        <fullName evidence="7">Uncharacterized protein</fullName>
    </submittedName>
</protein>
<dbReference type="Pfam" id="PF00083">
    <property type="entry name" value="Sugar_tr"/>
    <property type="match status" value="1"/>
</dbReference>
<dbReference type="PANTHER" id="PTHR48021">
    <property type="match status" value="1"/>
</dbReference>
<dbReference type="PRINTS" id="PR00171">
    <property type="entry name" value="SUGRTRNSPORT"/>
</dbReference>
<dbReference type="SUPFAM" id="SSF103473">
    <property type="entry name" value="MFS general substrate transporter"/>
    <property type="match status" value="1"/>
</dbReference>
<feature type="transmembrane region" description="Helical" evidence="6">
    <location>
        <begin position="79"/>
        <end position="103"/>
    </location>
</feature>
<dbReference type="OrthoDB" id="4142200at2759"/>
<evidence type="ECO:0000256" key="4">
    <source>
        <dbReference type="ARBA" id="ARBA00023136"/>
    </source>
</evidence>
<dbReference type="InterPro" id="IPR003663">
    <property type="entry name" value="Sugar/inositol_transpt"/>
</dbReference>
<evidence type="ECO:0000313" key="7">
    <source>
        <dbReference type="EMBL" id="CAH1106321.1"/>
    </source>
</evidence>
<feature type="transmembrane region" description="Helical" evidence="6">
    <location>
        <begin position="45"/>
        <end position="67"/>
    </location>
</feature>
<feature type="transmembrane region" description="Helical" evidence="6">
    <location>
        <begin position="115"/>
        <end position="135"/>
    </location>
</feature>
<evidence type="ECO:0000256" key="2">
    <source>
        <dbReference type="ARBA" id="ARBA00022692"/>
    </source>
</evidence>
<proteinExistence type="predicted"/>
<evidence type="ECO:0000256" key="1">
    <source>
        <dbReference type="ARBA" id="ARBA00004141"/>
    </source>
</evidence>
<comment type="subcellular location">
    <subcellularLocation>
        <location evidence="1">Membrane</location>
        <topology evidence="1">Multi-pass membrane protein</topology>
    </subcellularLocation>
</comment>
<evidence type="ECO:0000256" key="3">
    <source>
        <dbReference type="ARBA" id="ARBA00022989"/>
    </source>
</evidence>
<keyword evidence="3 6" id="KW-1133">Transmembrane helix</keyword>
<reference evidence="7" key="1">
    <citation type="submission" date="2022-01" db="EMBL/GenBank/DDBJ databases">
        <authorList>
            <person name="King R."/>
        </authorList>
    </citation>
    <scope>NUCLEOTIDE SEQUENCE</scope>
</reference>
<sequence>MFQQLSGIDAIVMYIFKSAGSNLPSEICAIIFGAPLVTMKFNRKFLLIVSSVGMIISETILGIYCILRDSGINVDSFKFIPVSTLCFFVLSFNFGMGPLCWLVSIEVYSTRIKTLAMAFSVVAYHVVGFFISQYYHSVEALIGMGPTFIIFA</sequence>
<evidence type="ECO:0000256" key="6">
    <source>
        <dbReference type="SAM" id="Phobius"/>
    </source>
</evidence>
<dbReference type="Proteomes" id="UP001153636">
    <property type="component" value="Chromosome 2"/>
</dbReference>
<dbReference type="GO" id="GO:0022857">
    <property type="term" value="F:transmembrane transporter activity"/>
    <property type="evidence" value="ECO:0007669"/>
    <property type="project" value="InterPro"/>
</dbReference>
<name>A0A9P0CQY7_9CUCU</name>
<accession>A0A9P0CQY7</accession>
<organism evidence="7 8">
    <name type="scientific">Psylliodes chrysocephalus</name>
    <dbReference type="NCBI Taxonomy" id="3402493"/>
    <lineage>
        <taxon>Eukaryota</taxon>
        <taxon>Metazoa</taxon>
        <taxon>Ecdysozoa</taxon>
        <taxon>Arthropoda</taxon>
        <taxon>Hexapoda</taxon>
        <taxon>Insecta</taxon>
        <taxon>Pterygota</taxon>
        <taxon>Neoptera</taxon>
        <taxon>Endopterygota</taxon>
        <taxon>Coleoptera</taxon>
        <taxon>Polyphaga</taxon>
        <taxon>Cucujiformia</taxon>
        <taxon>Chrysomeloidea</taxon>
        <taxon>Chrysomelidae</taxon>
        <taxon>Galerucinae</taxon>
        <taxon>Alticini</taxon>
        <taxon>Psylliodes</taxon>
    </lineage>
</organism>
<evidence type="ECO:0000313" key="8">
    <source>
        <dbReference type="Proteomes" id="UP001153636"/>
    </source>
</evidence>
<gene>
    <name evidence="7" type="ORF">PSYICH_LOCUS7290</name>
</gene>
<dbReference type="InterPro" id="IPR036259">
    <property type="entry name" value="MFS_trans_sf"/>
</dbReference>
<dbReference type="Gene3D" id="1.20.1250.20">
    <property type="entry name" value="MFS general substrate transporter like domains"/>
    <property type="match status" value="1"/>
</dbReference>